<dbReference type="Gene3D" id="3.80.10.10">
    <property type="entry name" value="Ribonuclease Inhibitor"/>
    <property type="match status" value="1"/>
</dbReference>
<dbReference type="InterPro" id="IPR032675">
    <property type="entry name" value="LRR_dom_sf"/>
</dbReference>
<sequence length="590" mass="67970">MSLLLNLPDEIIILIIKMLDIKSLNNLYIACERVQNIISTFGVIKKCNLSLHVVAKPETFKLPFFKEISRHLQELNVCGMFNLYKTVFMPVVKKLHCLKTLDVTYTNISITDLVHIHDVCPTIKDVSINFSFGKPYTKLQEVVLNQSNIKQYQKMFKNFENVHFVGNLHIMLYSQLPSLILGKAMLKNIKFTIIDCDPTHSALSSPDVLCFENFTVCISSTKIQMSAACMMHHFANQHGDFQSHGCMNQMSPFDVFSFDHYESIIIIRKHCLTKPICYVTPIFEKFFSKHILHLILNIEFNITRNFDIDLSGNVCIMLWNKSLTKFDDIFFSNLWCKLRPIFPCYFDALTDIAVPNDFNLYVTIPQDTQLCPHCPTMNGKKRRTGPPICVLDFDTAFKEKSKCQLALMFENNIKCTVNLSSQTDYLRKLTYLSLSGHIRYHLDFFKILFTCCQNLVTLSVKANSCCSCHAAISRSLPLNKSIRNIQLIDRSIDFEALFSSMSQCKLLENIHILDISDNANFSSPSDVLKQCVNLYCMYLYLYASWSDRRKYTNIIKQATSSKQKDTVIKLFTNTYLLCDPYSDVFSLNLL</sequence>
<dbReference type="AlphaFoldDB" id="A0A6J1NVE5"/>
<dbReference type="SUPFAM" id="SSF81383">
    <property type="entry name" value="F-box domain"/>
    <property type="match status" value="1"/>
</dbReference>
<accession>A0A6J1NVE5</accession>
<evidence type="ECO:0000313" key="3">
    <source>
        <dbReference type="RefSeq" id="XP_023951680.1"/>
    </source>
</evidence>
<feature type="domain" description="F-box" evidence="1">
    <location>
        <begin position="1"/>
        <end position="47"/>
    </location>
</feature>
<proteinExistence type="predicted"/>
<dbReference type="InterPro" id="IPR001810">
    <property type="entry name" value="F-box_dom"/>
</dbReference>
<dbReference type="OrthoDB" id="7419010at2759"/>
<dbReference type="GeneID" id="112055723"/>
<dbReference type="KEGG" id="bany:112055723"/>
<reference evidence="2" key="1">
    <citation type="submission" date="2025-05" db="UniProtKB">
        <authorList>
            <consortium name="RefSeq"/>
        </authorList>
    </citation>
    <scope>NUCLEOTIDE SEQUENCE [LARGE SCALE GENOMIC DNA]</scope>
</reference>
<organism evidence="2 3">
    <name type="scientific">Bicyclus anynana</name>
    <name type="common">Squinting bush brown butterfly</name>
    <dbReference type="NCBI Taxonomy" id="110368"/>
    <lineage>
        <taxon>Eukaryota</taxon>
        <taxon>Metazoa</taxon>
        <taxon>Ecdysozoa</taxon>
        <taxon>Arthropoda</taxon>
        <taxon>Hexapoda</taxon>
        <taxon>Insecta</taxon>
        <taxon>Pterygota</taxon>
        <taxon>Neoptera</taxon>
        <taxon>Endopterygota</taxon>
        <taxon>Lepidoptera</taxon>
        <taxon>Glossata</taxon>
        <taxon>Ditrysia</taxon>
        <taxon>Papilionoidea</taxon>
        <taxon>Nymphalidae</taxon>
        <taxon>Satyrinae</taxon>
        <taxon>Satyrini</taxon>
        <taxon>Mycalesina</taxon>
        <taxon>Bicyclus</taxon>
    </lineage>
</organism>
<keyword evidence="2" id="KW-1185">Reference proteome</keyword>
<dbReference type="RefSeq" id="XP_023951680.1">
    <property type="nucleotide sequence ID" value="XM_024095912.2"/>
</dbReference>
<name>A0A6J1NVE5_BICAN</name>
<gene>
    <name evidence="3" type="primary">LOC112055723</name>
</gene>
<protein>
    <submittedName>
        <fullName evidence="3">Uncharacterized protein LOC112055723</fullName>
    </submittedName>
</protein>
<evidence type="ECO:0000313" key="2">
    <source>
        <dbReference type="Proteomes" id="UP001652582"/>
    </source>
</evidence>
<dbReference type="PROSITE" id="PS50181">
    <property type="entry name" value="FBOX"/>
    <property type="match status" value="1"/>
</dbReference>
<reference evidence="3" key="2">
    <citation type="submission" date="2025-08" db="UniProtKB">
        <authorList>
            <consortium name="RefSeq"/>
        </authorList>
    </citation>
    <scope>IDENTIFICATION</scope>
</reference>
<dbReference type="InterPro" id="IPR036047">
    <property type="entry name" value="F-box-like_dom_sf"/>
</dbReference>
<evidence type="ECO:0000259" key="1">
    <source>
        <dbReference type="PROSITE" id="PS50181"/>
    </source>
</evidence>
<dbReference type="Proteomes" id="UP001652582">
    <property type="component" value="Chromosome 1"/>
</dbReference>